<proteinExistence type="predicted"/>
<feature type="domain" description="Histidine kinase" evidence="10">
    <location>
        <begin position="181"/>
        <end position="399"/>
    </location>
</feature>
<dbReference type="Pfam" id="PF00512">
    <property type="entry name" value="HisKA"/>
    <property type="match status" value="1"/>
</dbReference>
<evidence type="ECO:0000256" key="8">
    <source>
        <dbReference type="ARBA" id="ARBA00023012"/>
    </source>
</evidence>
<dbReference type="PANTHER" id="PTHR43711">
    <property type="entry name" value="TWO-COMPONENT HISTIDINE KINASE"/>
    <property type="match status" value="1"/>
</dbReference>
<dbReference type="InterPro" id="IPR050736">
    <property type="entry name" value="Sensor_HK_Regulatory"/>
</dbReference>
<dbReference type="Pfam" id="PF02518">
    <property type="entry name" value="HATPase_c"/>
    <property type="match status" value="1"/>
</dbReference>
<dbReference type="SMART" id="SM00065">
    <property type="entry name" value="GAF"/>
    <property type="match status" value="1"/>
</dbReference>
<dbReference type="InterPro" id="IPR003018">
    <property type="entry name" value="GAF"/>
</dbReference>
<keyword evidence="9" id="KW-0472">Membrane</keyword>
<comment type="caution">
    <text evidence="11">The sequence shown here is derived from an EMBL/GenBank/DDBJ whole genome shotgun (WGS) entry which is preliminary data.</text>
</comment>
<evidence type="ECO:0000313" key="11">
    <source>
        <dbReference type="EMBL" id="OLR94059.1"/>
    </source>
</evidence>
<reference evidence="11 12" key="1">
    <citation type="submission" date="2016-10" db="EMBL/GenBank/DDBJ databases">
        <title>The Draft Genome Sequence of Actinokineospora bangkokensis 44EHWT reveals the biosynthetic pathway of antifungal compounds Thailandins with unusual extender unit butylmalonyl-CoA.</title>
        <authorList>
            <person name="Greule A."/>
            <person name="Intra B."/>
            <person name="Flemming S."/>
            <person name="Rommel M.G."/>
            <person name="Panbangred W."/>
            <person name="Bechthold A."/>
        </authorList>
    </citation>
    <scope>NUCLEOTIDE SEQUENCE [LARGE SCALE GENOMIC DNA]</scope>
    <source>
        <strain evidence="11 12">44EHW</strain>
    </source>
</reference>
<evidence type="ECO:0000256" key="5">
    <source>
        <dbReference type="ARBA" id="ARBA00022553"/>
    </source>
</evidence>
<dbReference type="EMBL" id="MKQR01000008">
    <property type="protein sequence ID" value="OLR94059.1"/>
    <property type="molecule type" value="Genomic_DNA"/>
</dbReference>
<keyword evidence="12" id="KW-1185">Reference proteome</keyword>
<keyword evidence="8" id="KW-0902">Two-component regulatory system</keyword>
<dbReference type="InterPro" id="IPR004358">
    <property type="entry name" value="Sig_transdc_His_kin-like_C"/>
</dbReference>
<dbReference type="GO" id="GO:0005886">
    <property type="term" value="C:plasma membrane"/>
    <property type="evidence" value="ECO:0007669"/>
    <property type="project" value="UniProtKB-SubCell"/>
</dbReference>
<dbReference type="Proteomes" id="UP000186040">
    <property type="component" value="Unassembled WGS sequence"/>
</dbReference>
<evidence type="ECO:0000259" key="10">
    <source>
        <dbReference type="PROSITE" id="PS50109"/>
    </source>
</evidence>
<evidence type="ECO:0000256" key="6">
    <source>
        <dbReference type="ARBA" id="ARBA00022679"/>
    </source>
</evidence>
<dbReference type="InterPro" id="IPR005467">
    <property type="entry name" value="His_kinase_dom"/>
</dbReference>
<dbReference type="SUPFAM" id="SSF55874">
    <property type="entry name" value="ATPase domain of HSP90 chaperone/DNA topoisomerase II/histidine kinase"/>
    <property type="match status" value="1"/>
</dbReference>
<evidence type="ECO:0000256" key="2">
    <source>
        <dbReference type="ARBA" id="ARBA00001968"/>
    </source>
</evidence>
<keyword evidence="7 11" id="KW-0418">Kinase</keyword>
<dbReference type="InterPro" id="IPR029016">
    <property type="entry name" value="GAF-like_dom_sf"/>
</dbReference>
<dbReference type="Gene3D" id="3.30.565.10">
    <property type="entry name" value="Histidine kinase-like ATPase, C-terminal domain"/>
    <property type="match status" value="1"/>
</dbReference>
<comment type="catalytic activity">
    <reaction evidence="1">
        <text>ATP + protein L-histidine = ADP + protein N-phospho-L-histidine.</text>
        <dbReference type="EC" id="2.7.13.3"/>
    </reaction>
</comment>
<dbReference type="AlphaFoldDB" id="A0A1Q9LPW0"/>
<dbReference type="PANTHER" id="PTHR43711:SF1">
    <property type="entry name" value="HISTIDINE KINASE 1"/>
    <property type="match status" value="1"/>
</dbReference>
<gene>
    <name evidence="11" type="ORF">BJP25_13875</name>
</gene>
<sequence>MGSEGWDSEIQRVAAVRALRLLDTPREERFDRITRVAQRLMDVPIALVSLVDVDRQWFKSCIGLDATETHRSVSFCSHAIAAADHTLFEVPDATRDPRFADNPQVVGEPHIRFYAGQPVAAPSGHLIGTLCVVDRRPRELTVAQRAQLRDLAAWVELECTVVQATRWERDTARSRRDFVSVVSHELRTPLTSIHGSLELAMSRRFGELPPQLERLVGIAAKNTDRLIRLADDVLDVHLMQRGTMRLKVAEVALPEVLEQAVHAVEQVSRAADVRLTRDWPAELAVRGDADRLVQVVTNLLANAVKVSPAGGRVDLSCRLEGEHAVVVVRDQGPGVPLERLQEIFEPFVQYDVPEQRTRGGAGLGLAITRGIVDAHGGSVVAAPAAGGGTEFVVVLPVRGPEQDKPWW</sequence>
<dbReference type="InterPro" id="IPR003594">
    <property type="entry name" value="HATPase_dom"/>
</dbReference>
<comment type="cofactor">
    <cofactor evidence="2">
        <name>a divalent metal cation</name>
        <dbReference type="ChEBI" id="CHEBI:60240"/>
    </cofactor>
</comment>
<dbReference type="EC" id="2.7.13.3" evidence="4"/>
<dbReference type="FunFam" id="1.10.287.130:FF:000001">
    <property type="entry name" value="Two-component sensor histidine kinase"/>
    <property type="match status" value="1"/>
</dbReference>
<dbReference type="STRING" id="1193682.BJP25_13875"/>
<dbReference type="Pfam" id="PF01590">
    <property type="entry name" value="GAF"/>
    <property type="match status" value="1"/>
</dbReference>
<dbReference type="Gene3D" id="3.30.450.40">
    <property type="match status" value="1"/>
</dbReference>
<evidence type="ECO:0000313" key="12">
    <source>
        <dbReference type="Proteomes" id="UP000186040"/>
    </source>
</evidence>
<protein>
    <recommendedName>
        <fullName evidence="4">histidine kinase</fullName>
        <ecNumber evidence="4">2.7.13.3</ecNumber>
    </recommendedName>
</protein>
<evidence type="ECO:0000256" key="9">
    <source>
        <dbReference type="ARBA" id="ARBA00023136"/>
    </source>
</evidence>
<organism evidence="11 12">
    <name type="scientific">Actinokineospora bangkokensis</name>
    <dbReference type="NCBI Taxonomy" id="1193682"/>
    <lineage>
        <taxon>Bacteria</taxon>
        <taxon>Bacillati</taxon>
        <taxon>Actinomycetota</taxon>
        <taxon>Actinomycetes</taxon>
        <taxon>Pseudonocardiales</taxon>
        <taxon>Pseudonocardiaceae</taxon>
        <taxon>Actinokineospora</taxon>
    </lineage>
</organism>
<evidence type="ECO:0000256" key="7">
    <source>
        <dbReference type="ARBA" id="ARBA00022777"/>
    </source>
</evidence>
<dbReference type="SUPFAM" id="SSF47384">
    <property type="entry name" value="Homodimeric domain of signal transducing histidine kinase"/>
    <property type="match status" value="1"/>
</dbReference>
<dbReference type="PROSITE" id="PS50109">
    <property type="entry name" value="HIS_KIN"/>
    <property type="match status" value="1"/>
</dbReference>
<keyword evidence="6" id="KW-0808">Transferase</keyword>
<keyword evidence="5" id="KW-0597">Phosphoprotein</keyword>
<dbReference type="FunFam" id="3.30.565.10:FF:000006">
    <property type="entry name" value="Sensor histidine kinase WalK"/>
    <property type="match status" value="1"/>
</dbReference>
<evidence type="ECO:0000256" key="1">
    <source>
        <dbReference type="ARBA" id="ARBA00000085"/>
    </source>
</evidence>
<accession>A0A1Q9LPW0</accession>
<dbReference type="GO" id="GO:0005509">
    <property type="term" value="F:calcium ion binding"/>
    <property type="evidence" value="ECO:0007669"/>
    <property type="project" value="UniProtKB-ARBA"/>
</dbReference>
<evidence type="ECO:0000256" key="4">
    <source>
        <dbReference type="ARBA" id="ARBA00012438"/>
    </source>
</evidence>
<dbReference type="OrthoDB" id="5241041at2"/>
<dbReference type="CDD" id="cd00075">
    <property type="entry name" value="HATPase"/>
    <property type="match status" value="1"/>
</dbReference>
<dbReference type="InterPro" id="IPR036097">
    <property type="entry name" value="HisK_dim/P_sf"/>
</dbReference>
<dbReference type="InterPro" id="IPR036890">
    <property type="entry name" value="HATPase_C_sf"/>
</dbReference>
<dbReference type="RefSeq" id="WP_075974266.1">
    <property type="nucleotide sequence ID" value="NZ_MKQR01000008.1"/>
</dbReference>
<dbReference type="PRINTS" id="PR00344">
    <property type="entry name" value="BCTRLSENSOR"/>
</dbReference>
<dbReference type="InterPro" id="IPR003661">
    <property type="entry name" value="HisK_dim/P_dom"/>
</dbReference>
<comment type="subcellular location">
    <subcellularLocation>
        <location evidence="3">Cell membrane</location>
    </subcellularLocation>
</comment>
<evidence type="ECO:0000256" key="3">
    <source>
        <dbReference type="ARBA" id="ARBA00004236"/>
    </source>
</evidence>
<dbReference type="SMART" id="SM00387">
    <property type="entry name" value="HATPase_c"/>
    <property type="match status" value="1"/>
</dbReference>
<dbReference type="SUPFAM" id="SSF55781">
    <property type="entry name" value="GAF domain-like"/>
    <property type="match status" value="1"/>
</dbReference>
<dbReference type="SMART" id="SM00388">
    <property type="entry name" value="HisKA"/>
    <property type="match status" value="1"/>
</dbReference>
<dbReference type="GO" id="GO:0000155">
    <property type="term" value="F:phosphorelay sensor kinase activity"/>
    <property type="evidence" value="ECO:0007669"/>
    <property type="project" value="InterPro"/>
</dbReference>
<dbReference type="CDD" id="cd00082">
    <property type="entry name" value="HisKA"/>
    <property type="match status" value="1"/>
</dbReference>
<dbReference type="Gene3D" id="1.10.287.130">
    <property type="match status" value="1"/>
</dbReference>
<name>A0A1Q9LPW0_9PSEU</name>